<keyword evidence="1" id="KW-0812">Transmembrane</keyword>
<keyword evidence="3" id="KW-1185">Reference proteome</keyword>
<dbReference type="AlphaFoldDB" id="A0A347WJ56"/>
<gene>
    <name evidence="2" type="ORF">CL176_03190</name>
</gene>
<proteinExistence type="predicted"/>
<keyword evidence="1" id="KW-1133">Transmembrane helix</keyword>
<dbReference type="OrthoDB" id="2989832at2"/>
<feature type="transmembrane region" description="Helical" evidence="1">
    <location>
        <begin position="12"/>
        <end position="31"/>
    </location>
</feature>
<evidence type="ECO:0008006" key="4">
    <source>
        <dbReference type="Google" id="ProtNLM"/>
    </source>
</evidence>
<accession>A0A347WJ56</accession>
<evidence type="ECO:0000256" key="1">
    <source>
        <dbReference type="SAM" id="Phobius"/>
    </source>
</evidence>
<dbReference type="RefSeq" id="WP_118990029.1">
    <property type="nucleotide sequence ID" value="NZ_CP023434.1"/>
</dbReference>
<evidence type="ECO:0000313" key="2">
    <source>
        <dbReference type="EMBL" id="AXY25113.1"/>
    </source>
</evidence>
<evidence type="ECO:0000313" key="3">
    <source>
        <dbReference type="Proteomes" id="UP000263232"/>
    </source>
</evidence>
<dbReference type="Proteomes" id="UP000263232">
    <property type="component" value="Chromosome"/>
</dbReference>
<dbReference type="EMBL" id="CP023434">
    <property type="protein sequence ID" value="AXY25113.1"/>
    <property type="molecule type" value="Genomic_DNA"/>
</dbReference>
<organism evidence="2 3">
    <name type="scientific">Suicoccus acidiformans</name>
    <dbReference type="NCBI Taxonomy" id="2036206"/>
    <lineage>
        <taxon>Bacteria</taxon>
        <taxon>Bacillati</taxon>
        <taxon>Bacillota</taxon>
        <taxon>Bacilli</taxon>
        <taxon>Lactobacillales</taxon>
        <taxon>Aerococcaceae</taxon>
        <taxon>Suicoccus</taxon>
    </lineage>
</organism>
<keyword evidence="1" id="KW-0472">Membrane</keyword>
<reference evidence="2 3" key="1">
    <citation type="submission" date="2017-09" db="EMBL/GenBank/DDBJ databases">
        <title>Complete genome sequence of Oxytococcus suis strain ZY16052.</title>
        <authorList>
            <person name="Li F."/>
        </authorList>
    </citation>
    <scope>NUCLEOTIDE SEQUENCE [LARGE SCALE GENOMIC DNA]</scope>
    <source>
        <strain evidence="2 3">ZY16052</strain>
    </source>
</reference>
<protein>
    <recommendedName>
        <fullName evidence="4">PepSY domain-containing protein</fullName>
    </recommendedName>
</protein>
<sequence length="114" mass="12678">MSKSNQSDKMYGGIVLVAGMLVGAASALLYLKERPKSASEVLNRTKEKFGKRGDIEGSWIDYDPIEYELFEAKPLVYVGGLTVNEGNQLVQYQFACDIYTGDIVDQFMVKSQPI</sequence>
<dbReference type="KEGG" id="abae:CL176_03190"/>
<name>A0A347WJ56_9LACT</name>